<evidence type="ECO:0000256" key="3">
    <source>
        <dbReference type="ARBA" id="ARBA00023159"/>
    </source>
</evidence>
<dbReference type="Gene3D" id="3.30.70.920">
    <property type="match status" value="1"/>
</dbReference>
<dbReference type="PANTHER" id="PTHR30154">
    <property type="entry name" value="LEUCINE-RESPONSIVE REGULATORY PROTEIN"/>
    <property type="match status" value="1"/>
</dbReference>
<feature type="domain" description="HTH asnC-type" evidence="5">
    <location>
        <begin position="13"/>
        <end position="74"/>
    </location>
</feature>
<dbReference type="InterPro" id="IPR011008">
    <property type="entry name" value="Dimeric_a/b-barrel"/>
</dbReference>
<dbReference type="SUPFAM" id="SSF46785">
    <property type="entry name" value="Winged helix' DNA-binding domain"/>
    <property type="match status" value="1"/>
</dbReference>
<keyword evidence="7" id="KW-1185">Reference proteome</keyword>
<dbReference type="Pfam" id="PF01037">
    <property type="entry name" value="AsnC_trans_reg"/>
    <property type="match status" value="1"/>
</dbReference>
<keyword evidence="2" id="KW-0238">DNA-binding</keyword>
<dbReference type="Gene3D" id="1.10.10.10">
    <property type="entry name" value="Winged helix-like DNA-binding domain superfamily/Winged helix DNA-binding domain"/>
    <property type="match status" value="1"/>
</dbReference>
<evidence type="ECO:0000313" key="7">
    <source>
        <dbReference type="Proteomes" id="UP001597327"/>
    </source>
</evidence>
<dbReference type="InterPro" id="IPR000485">
    <property type="entry name" value="AsnC-type_HTH_dom"/>
</dbReference>
<evidence type="ECO:0000313" key="6">
    <source>
        <dbReference type="EMBL" id="MFD1694005.1"/>
    </source>
</evidence>
<dbReference type="PRINTS" id="PR00033">
    <property type="entry name" value="HTHASNC"/>
</dbReference>
<dbReference type="PROSITE" id="PS00519">
    <property type="entry name" value="HTH_ASNC_1"/>
    <property type="match status" value="1"/>
</dbReference>
<dbReference type="RefSeq" id="WP_149892095.1">
    <property type="nucleotide sequence ID" value="NZ_JBHUFA010000001.1"/>
</dbReference>
<dbReference type="InterPro" id="IPR019887">
    <property type="entry name" value="Tscrpt_reg_AsnC/Lrp_C"/>
</dbReference>
<keyword evidence="1" id="KW-0805">Transcription regulation</keyword>
<dbReference type="EMBL" id="JBHUFA010000001">
    <property type="protein sequence ID" value="MFD1694005.1"/>
    <property type="molecule type" value="Genomic_DNA"/>
</dbReference>
<dbReference type="SMART" id="SM00344">
    <property type="entry name" value="HTH_ASNC"/>
    <property type="match status" value="1"/>
</dbReference>
<evidence type="ECO:0000259" key="5">
    <source>
        <dbReference type="PROSITE" id="PS50956"/>
    </source>
</evidence>
<dbReference type="InterPro" id="IPR036390">
    <property type="entry name" value="WH_DNA-bd_sf"/>
</dbReference>
<dbReference type="PANTHER" id="PTHR30154:SF0">
    <property type="entry name" value="LEUCINE-RESPONSIVE REGULATORY PROTEIN"/>
    <property type="match status" value="1"/>
</dbReference>
<dbReference type="InterPro" id="IPR019888">
    <property type="entry name" value="Tscrpt_reg_AsnC-like"/>
</dbReference>
<dbReference type="Pfam" id="PF13412">
    <property type="entry name" value="HTH_24"/>
    <property type="match status" value="1"/>
</dbReference>
<dbReference type="InterPro" id="IPR019885">
    <property type="entry name" value="Tscrpt_reg_HTH_AsnC-type_CS"/>
</dbReference>
<dbReference type="SUPFAM" id="SSF54909">
    <property type="entry name" value="Dimeric alpha+beta barrel"/>
    <property type="match status" value="1"/>
</dbReference>
<sequence>MQAKDTPNEIVELDRIDHAILNILAVDGRISMTALAEKVGLSKTPVLARVRRLETEGVILNYRATLSPAKLGRSHIAFVEARLLDTREAALKAFNDAVAKVPEIEECHMIAGGYDYLLKVRTRDIAEYRRVMGEKISSLPHVSSTSTYVAMDTVKETALHGL</sequence>
<evidence type="ECO:0000256" key="1">
    <source>
        <dbReference type="ARBA" id="ARBA00023015"/>
    </source>
</evidence>
<gene>
    <name evidence="6" type="ORF">ACFSC7_00610</name>
</gene>
<dbReference type="InterPro" id="IPR036388">
    <property type="entry name" value="WH-like_DNA-bd_sf"/>
</dbReference>
<dbReference type="PROSITE" id="PS50956">
    <property type="entry name" value="HTH_ASNC_2"/>
    <property type="match status" value="1"/>
</dbReference>
<comment type="caution">
    <text evidence="6">The sequence shown here is derived from an EMBL/GenBank/DDBJ whole genome shotgun (WGS) entry which is preliminary data.</text>
</comment>
<organism evidence="6 7">
    <name type="scientific">Roseibium aestuarii</name>
    <dbReference type="NCBI Taxonomy" id="2600299"/>
    <lineage>
        <taxon>Bacteria</taxon>
        <taxon>Pseudomonadati</taxon>
        <taxon>Pseudomonadota</taxon>
        <taxon>Alphaproteobacteria</taxon>
        <taxon>Hyphomicrobiales</taxon>
        <taxon>Stappiaceae</taxon>
        <taxon>Roseibium</taxon>
    </lineage>
</organism>
<accession>A0ABW4JPK1</accession>
<name>A0ABW4JPK1_9HYPH</name>
<dbReference type="Proteomes" id="UP001597327">
    <property type="component" value="Unassembled WGS sequence"/>
</dbReference>
<proteinExistence type="predicted"/>
<keyword evidence="3" id="KW-0010">Activator</keyword>
<evidence type="ECO:0000256" key="4">
    <source>
        <dbReference type="ARBA" id="ARBA00023163"/>
    </source>
</evidence>
<evidence type="ECO:0000256" key="2">
    <source>
        <dbReference type="ARBA" id="ARBA00023125"/>
    </source>
</evidence>
<protein>
    <submittedName>
        <fullName evidence="6">Lrp/AsnC family transcriptional regulator</fullName>
    </submittedName>
</protein>
<reference evidence="7" key="1">
    <citation type="journal article" date="2019" name="Int. J. Syst. Evol. Microbiol.">
        <title>The Global Catalogue of Microorganisms (GCM) 10K type strain sequencing project: providing services to taxonomists for standard genome sequencing and annotation.</title>
        <authorList>
            <consortium name="The Broad Institute Genomics Platform"/>
            <consortium name="The Broad Institute Genome Sequencing Center for Infectious Disease"/>
            <person name="Wu L."/>
            <person name="Ma J."/>
        </authorList>
    </citation>
    <scope>NUCLEOTIDE SEQUENCE [LARGE SCALE GENOMIC DNA]</scope>
    <source>
        <strain evidence="7">JCM 3369</strain>
    </source>
</reference>
<keyword evidence="4" id="KW-0804">Transcription</keyword>